<dbReference type="OrthoDB" id="10601958at2759"/>
<dbReference type="EMBL" id="CAJFCW020000005">
    <property type="protein sequence ID" value="CAG9120381.1"/>
    <property type="molecule type" value="Genomic_DNA"/>
</dbReference>
<evidence type="ECO:0000313" key="6">
    <source>
        <dbReference type="Proteomes" id="UP000614601"/>
    </source>
</evidence>
<keyword evidence="3" id="KW-0472">Membrane</keyword>
<evidence type="ECO:0000256" key="1">
    <source>
        <dbReference type="SAM" id="Coils"/>
    </source>
</evidence>
<evidence type="ECO:0000256" key="3">
    <source>
        <dbReference type="SAM" id="Phobius"/>
    </source>
</evidence>
<evidence type="ECO:0000313" key="5">
    <source>
        <dbReference type="EMBL" id="CAD5224983.1"/>
    </source>
</evidence>
<name>A0A811L9H0_9BILA</name>
<comment type="caution">
    <text evidence="5">The sequence shown here is derived from an EMBL/GenBank/DDBJ whole genome shotgun (WGS) entry which is preliminary data.</text>
</comment>
<keyword evidence="6" id="KW-1185">Reference proteome</keyword>
<keyword evidence="3" id="KW-0812">Transmembrane</keyword>
<organism evidence="5 6">
    <name type="scientific">Bursaphelenchus okinawaensis</name>
    <dbReference type="NCBI Taxonomy" id="465554"/>
    <lineage>
        <taxon>Eukaryota</taxon>
        <taxon>Metazoa</taxon>
        <taxon>Ecdysozoa</taxon>
        <taxon>Nematoda</taxon>
        <taxon>Chromadorea</taxon>
        <taxon>Rhabditida</taxon>
        <taxon>Tylenchina</taxon>
        <taxon>Tylenchomorpha</taxon>
        <taxon>Aphelenchoidea</taxon>
        <taxon>Aphelenchoididae</taxon>
        <taxon>Bursaphelenchus</taxon>
    </lineage>
</organism>
<dbReference type="EMBL" id="CAJFDH010000005">
    <property type="protein sequence ID" value="CAD5224983.1"/>
    <property type="molecule type" value="Genomic_DNA"/>
</dbReference>
<sequence>MKSWLFIHLPLLLLSILSIDASANRTRQGQEAEADMLLFRWCIGLAVLAFVSFLCLLGMLIFEECTYANHVESERPNTSVAVTSTPSSISTSSIRQRKTDPVEQSSANQSESASTPHEVRIDIQPRSQRPTVCDSRIYMWPRRKRAEVRAGEAINRLLREMENKLSELKEEHKSMDMAFAENLHQNQNDVYDTTPLRSFVSSDDERLKTCVTGDTQVEDEQLHSADSMDVTQASVTQRSVDRP</sequence>
<proteinExistence type="predicted"/>
<accession>A0A811L9H0</accession>
<dbReference type="Proteomes" id="UP000783686">
    <property type="component" value="Unassembled WGS sequence"/>
</dbReference>
<feature type="compositionally biased region" description="Polar residues" evidence="2">
    <location>
        <begin position="229"/>
        <end position="243"/>
    </location>
</feature>
<feature type="chain" id="PRO_5035681944" evidence="4">
    <location>
        <begin position="24"/>
        <end position="243"/>
    </location>
</feature>
<feature type="compositionally biased region" description="Low complexity" evidence="2">
    <location>
        <begin position="103"/>
        <end position="114"/>
    </location>
</feature>
<evidence type="ECO:0000256" key="4">
    <source>
        <dbReference type="SAM" id="SignalP"/>
    </source>
</evidence>
<feature type="transmembrane region" description="Helical" evidence="3">
    <location>
        <begin position="37"/>
        <end position="62"/>
    </location>
</feature>
<feature type="region of interest" description="Disordered" evidence="2">
    <location>
        <begin position="76"/>
        <end position="122"/>
    </location>
</feature>
<keyword evidence="4" id="KW-0732">Signal</keyword>
<dbReference type="Proteomes" id="UP000614601">
    <property type="component" value="Unassembled WGS sequence"/>
</dbReference>
<feature type="signal peptide" evidence="4">
    <location>
        <begin position="1"/>
        <end position="23"/>
    </location>
</feature>
<feature type="coiled-coil region" evidence="1">
    <location>
        <begin position="151"/>
        <end position="178"/>
    </location>
</feature>
<evidence type="ECO:0000256" key="2">
    <source>
        <dbReference type="SAM" id="MobiDB-lite"/>
    </source>
</evidence>
<keyword evidence="3" id="KW-1133">Transmembrane helix</keyword>
<dbReference type="AlphaFoldDB" id="A0A811L9H0"/>
<keyword evidence="1" id="KW-0175">Coiled coil</keyword>
<feature type="compositionally biased region" description="Low complexity" evidence="2">
    <location>
        <begin position="78"/>
        <end position="94"/>
    </location>
</feature>
<protein>
    <submittedName>
        <fullName evidence="5">Uncharacterized protein</fullName>
    </submittedName>
</protein>
<gene>
    <name evidence="5" type="ORF">BOKJ2_LOCUS11351</name>
</gene>
<reference evidence="5" key="1">
    <citation type="submission" date="2020-09" db="EMBL/GenBank/DDBJ databases">
        <authorList>
            <person name="Kikuchi T."/>
        </authorList>
    </citation>
    <scope>NUCLEOTIDE SEQUENCE</scope>
    <source>
        <strain evidence="5">SH1</strain>
    </source>
</reference>
<feature type="region of interest" description="Disordered" evidence="2">
    <location>
        <begin position="218"/>
        <end position="243"/>
    </location>
</feature>